<evidence type="ECO:0000313" key="5">
    <source>
        <dbReference type="Proteomes" id="UP000254889"/>
    </source>
</evidence>
<feature type="region of interest" description="Disordered" evidence="1">
    <location>
        <begin position="154"/>
        <end position="188"/>
    </location>
</feature>
<evidence type="ECO:0000256" key="2">
    <source>
        <dbReference type="SAM" id="Phobius"/>
    </source>
</evidence>
<keyword evidence="2" id="KW-1133">Transmembrane helix</keyword>
<dbReference type="Pfam" id="PF03713">
    <property type="entry name" value="DUF305"/>
    <property type="match status" value="1"/>
</dbReference>
<proteinExistence type="predicted"/>
<name>A0A346A2L1_9HYPH</name>
<dbReference type="OrthoDB" id="517560at2"/>
<keyword evidence="5" id="KW-1185">Reference proteome</keyword>
<protein>
    <submittedName>
        <fullName evidence="4">DUF305 domain-containing protein</fullName>
    </submittedName>
</protein>
<evidence type="ECO:0000259" key="3">
    <source>
        <dbReference type="Pfam" id="PF03713"/>
    </source>
</evidence>
<dbReference type="Gene3D" id="1.20.1260.10">
    <property type="match status" value="1"/>
</dbReference>
<organism evidence="4 5">
    <name type="scientific">Pseudolabrys taiwanensis</name>
    <dbReference type="NCBI Taxonomy" id="331696"/>
    <lineage>
        <taxon>Bacteria</taxon>
        <taxon>Pseudomonadati</taxon>
        <taxon>Pseudomonadota</taxon>
        <taxon>Alphaproteobacteria</taxon>
        <taxon>Hyphomicrobiales</taxon>
        <taxon>Xanthobacteraceae</taxon>
        <taxon>Pseudolabrys</taxon>
    </lineage>
</organism>
<keyword evidence="2" id="KW-0472">Membrane</keyword>
<feature type="domain" description="DUF305" evidence="3">
    <location>
        <begin position="92"/>
        <end position="153"/>
    </location>
</feature>
<dbReference type="EMBL" id="CP031417">
    <property type="protein sequence ID" value="AXK83408.1"/>
    <property type="molecule type" value="Genomic_DNA"/>
</dbReference>
<feature type="transmembrane region" description="Helical" evidence="2">
    <location>
        <begin position="6"/>
        <end position="27"/>
    </location>
</feature>
<sequence>MHYNRFAAMIATSTVLMFGMMYLNTYAVDHIAFSQTRTWMALMMGAAMAVIMIGFMWDMYENKRVNAAIAVGSIIVFALALGLVRSQQTVSDVAYMKAMIPHHSIAIMTSERAHIRDPEVRKLADGIIDAQVREIAQMKKLIARLEAQPVAADAPDLPSYRAKGAPPPPPETDQSTGIDTLKVPRINY</sequence>
<dbReference type="RefSeq" id="WP_115693787.1">
    <property type="nucleotide sequence ID" value="NZ_CP031417.1"/>
</dbReference>
<reference evidence="4 5" key="1">
    <citation type="submission" date="2018-07" db="EMBL/GenBank/DDBJ databases">
        <authorList>
            <person name="Quirk P.G."/>
            <person name="Krulwich T.A."/>
        </authorList>
    </citation>
    <scope>NUCLEOTIDE SEQUENCE [LARGE SCALE GENOMIC DNA]</scope>
    <source>
        <strain evidence="4 5">CC-BB4</strain>
    </source>
</reference>
<dbReference type="InterPro" id="IPR012347">
    <property type="entry name" value="Ferritin-like"/>
</dbReference>
<dbReference type="Proteomes" id="UP000254889">
    <property type="component" value="Chromosome"/>
</dbReference>
<feature type="transmembrane region" description="Helical" evidence="2">
    <location>
        <begin position="39"/>
        <end position="59"/>
    </location>
</feature>
<keyword evidence="2" id="KW-0812">Transmembrane</keyword>
<dbReference type="InterPro" id="IPR005183">
    <property type="entry name" value="DUF305_CopM-like"/>
</dbReference>
<evidence type="ECO:0000313" key="4">
    <source>
        <dbReference type="EMBL" id="AXK83408.1"/>
    </source>
</evidence>
<gene>
    <name evidence="4" type="ORF">DW352_24520</name>
</gene>
<evidence type="ECO:0000256" key="1">
    <source>
        <dbReference type="SAM" id="MobiDB-lite"/>
    </source>
</evidence>
<dbReference type="KEGG" id="ptaw:DW352_24520"/>
<dbReference type="AlphaFoldDB" id="A0A346A2L1"/>
<accession>A0A346A2L1</accession>
<feature type="transmembrane region" description="Helical" evidence="2">
    <location>
        <begin position="65"/>
        <end position="84"/>
    </location>
</feature>